<feature type="domain" description="Proliferating cell nuclear antigen PCNA C-terminal" evidence="6">
    <location>
        <begin position="136"/>
        <end position="252"/>
    </location>
</feature>
<dbReference type="GeneID" id="5055647"/>
<accession>A0A7L4P9E6</accession>
<proteinExistence type="inferred from homology"/>
<comment type="caution">
    <text evidence="7">The sequence shown here is derived from an EMBL/GenBank/DDBJ whole genome shotgun (WGS) entry which is preliminary data.</text>
</comment>
<organism evidence="7 8">
    <name type="scientific">Pyrobaculum arsenaticum</name>
    <dbReference type="NCBI Taxonomy" id="121277"/>
    <lineage>
        <taxon>Archaea</taxon>
        <taxon>Thermoproteota</taxon>
        <taxon>Thermoprotei</taxon>
        <taxon>Thermoproteales</taxon>
        <taxon>Thermoproteaceae</taxon>
        <taxon>Pyrobaculum</taxon>
    </lineage>
</organism>
<sequence length="256" mass="28412">MSVRALFPKGKEPRYVFEVLIGALPEAVLNFSHEGISLKALDPTKTALFELMFHATALEDYSIEEETKVGIIFTTLKDVLKRIGATEKLEIGVDKDRNRFSLYVYPKKGKDVGLVRRFSFPIVQAVEEEVPELPLSFDASFEMDTDVFDDVVAMVEEVSDWIEIRVGPDSVTFRGVGEGGKAAEAELTHDSDSVFSISADSPVSAKYSVEMLRDISRKMKSLSKRVKVELASGKPLRLSYEFTTGSFAATIAPRVD</sequence>
<reference evidence="7 8" key="1">
    <citation type="journal article" date="2020" name="Nat. Commun.">
        <title>The structures of two archaeal type IV pili illuminate evolutionary relationships.</title>
        <authorList>
            <person name="Wang F."/>
            <person name="Baquero D.P."/>
            <person name="Su Z."/>
            <person name="Beltran L.C."/>
            <person name="Prangishvili D."/>
            <person name="Krupovic M."/>
            <person name="Egelman E.H."/>
        </authorList>
    </citation>
    <scope>NUCLEOTIDE SEQUENCE [LARGE SCALE GENOMIC DNA]</scope>
    <source>
        <strain evidence="7 8">2GA</strain>
    </source>
</reference>
<dbReference type="InterPro" id="IPR046938">
    <property type="entry name" value="DNA_clamp_sf"/>
</dbReference>
<name>A0A7L4P9E6_9CREN</name>
<dbReference type="EMBL" id="JAAVJF010000003">
    <property type="protein sequence ID" value="NYR15595.1"/>
    <property type="molecule type" value="Genomic_DNA"/>
</dbReference>
<evidence type="ECO:0000256" key="4">
    <source>
        <dbReference type="HAMAP-Rule" id="MF_00317"/>
    </source>
</evidence>
<evidence type="ECO:0000259" key="6">
    <source>
        <dbReference type="Pfam" id="PF02747"/>
    </source>
</evidence>
<dbReference type="Pfam" id="PF00705">
    <property type="entry name" value="PCNA_N"/>
    <property type="match status" value="1"/>
</dbReference>
<dbReference type="RefSeq" id="WP_011901808.1">
    <property type="nucleotide sequence ID" value="NZ_JAAVJF010000003.1"/>
</dbReference>
<comment type="function">
    <text evidence="4">Sliding clamp subunit that acts as a moving platform for DNA processing. Responsible for tethering the catalytic subunit of DNA polymerase and other proteins to DNA during high-speed replication.</text>
</comment>
<dbReference type="GO" id="GO:0006275">
    <property type="term" value="P:regulation of DNA replication"/>
    <property type="evidence" value="ECO:0007669"/>
    <property type="project" value="UniProtKB-UniRule"/>
</dbReference>
<evidence type="ECO:0000256" key="3">
    <source>
        <dbReference type="ARBA" id="ARBA00023125"/>
    </source>
</evidence>
<dbReference type="Pfam" id="PF02747">
    <property type="entry name" value="PCNA_C"/>
    <property type="match status" value="1"/>
</dbReference>
<dbReference type="Proteomes" id="UP000554766">
    <property type="component" value="Unassembled WGS sequence"/>
</dbReference>
<dbReference type="AlphaFoldDB" id="A0A7L4P9E6"/>
<dbReference type="GO" id="GO:0006272">
    <property type="term" value="P:leading strand elongation"/>
    <property type="evidence" value="ECO:0007669"/>
    <property type="project" value="TreeGrafter"/>
</dbReference>
<evidence type="ECO:0000256" key="2">
    <source>
        <dbReference type="ARBA" id="ARBA00022705"/>
    </source>
</evidence>
<keyword evidence="3 4" id="KW-0238">DNA-binding</keyword>
<dbReference type="CDD" id="cd00577">
    <property type="entry name" value="PCNA"/>
    <property type="match status" value="1"/>
</dbReference>
<dbReference type="NCBIfam" id="NF002221">
    <property type="entry name" value="PRK01115.1-4"/>
    <property type="match status" value="1"/>
</dbReference>
<dbReference type="HAMAP" id="MF_00317">
    <property type="entry name" value="DNApol_clamp_arch"/>
    <property type="match status" value="1"/>
</dbReference>
<dbReference type="OMA" id="EPRYAFE"/>
<comment type="subunit">
    <text evidence="4">Homotrimer. The subunits circularize to form a toroid; DNA passes through its center. Replication factor C (RFC) is required to load the toroid on the DNA.</text>
</comment>
<evidence type="ECO:0000313" key="7">
    <source>
        <dbReference type="EMBL" id="NYR15595.1"/>
    </source>
</evidence>
<gene>
    <name evidence="4" type="primary">pcn</name>
    <name evidence="7" type="ORF">HC235_06535</name>
</gene>
<evidence type="ECO:0000256" key="1">
    <source>
        <dbReference type="ARBA" id="ARBA00010462"/>
    </source>
</evidence>
<protein>
    <recommendedName>
        <fullName evidence="4">DNA polymerase sliding clamp</fullName>
    </recommendedName>
    <alternativeName>
        <fullName evidence="4">Proliferating cell nuclear antigen homolog</fullName>
        <shortName evidence="4">PCNA</shortName>
    </alternativeName>
</protein>
<evidence type="ECO:0000259" key="5">
    <source>
        <dbReference type="Pfam" id="PF00705"/>
    </source>
</evidence>
<dbReference type="PANTHER" id="PTHR11352:SF0">
    <property type="entry name" value="PROLIFERATING CELL NUCLEAR ANTIGEN"/>
    <property type="match status" value="1"/>
</dbReference>
<keyword evidence="2 4" id="KW-0235">DNA replication</keyword>
<feature type="domain" description="Proliferating cell nuclear antigen PCNA N-terminal" evidence="5">
    <location>
        <begin position="16"/>
        <end position="104"/>
    </location>
</feature>
<keyword evidence="8" id="KW-1185">Reference proteome</keyword>
<dbReference type="PANTHER" id="PTHR11352">
    <property type="entry name" value="PROLIFERATING CELL NUCLEAR ANTIGEN"/>
    <property type="match status" value="1"/>
</dbReference>
<evidence type="ECO:0000313" key="8">
    <source>
        <dbReference type="Proteomes" id="UP000554766"/>
    </source>
</evidence>
<dbReference type="InterPro" id="IPR000730">
    <property type="entry name" value="Pr_cel_nuc_antig"/>
</dbReference>
<dbReference type="GO" id="GO:0003677">
    <property type="term" value="F:DNA binding"/>
    <property type="evidence" value="ECO:0007669"/>
    <property type="project" value="UniProtKB-UniRule"/>
</dbReference>
<dbReference type="InterPro" id="IPR022648">
    <property type="entry name" value="Pr_cel_nuc_antig_N"/>
</dbReference>
<dbReference type="Gene3D" id="3.70.10.10">
    <property type="match status" value="1"/>
</dbReference>
<dbReference type="InterPro" id="IPR022649">
    <property type="entry name" value="Pr_cel_nuc_antig_C"/>
</dbReference>
<comment type="similarity">
    <text evidence="1 4">Belongs to the PCNA family.</text>
</comment>
<dbReference type="SUPFAM" id="SSF55979">
    <property type="entry name" value="DNA clamp"/>
    <property type="match status" value="2"/>
</dbReference>
<dbReference type="GO" id="GO:0030337">
    <property type="term" value="F:DNA polymerase processivity factor activity"/>
    <property type="evidence" value="ECO:0007669"/>
    <property type="project" value="UniProtKB-UniRule"/>
</dbReference>